<proteinExistence type="predicted"/>
<dbReference type="EMBL" id="CAADFM010000439">
    <property type="protein sequence ID" value="VFK24836.1"/>
    <property type="molecule type" value="Genomic_DNA"/>
</dbReference>
<reference evidence="1" key="1">
    <citation type="submission" date="2019-02" db="EMBL/GenBank/DDBJ databases">
        <authorList>
            <person name="Gruber-Vodicka R. H."/>
            <person name="Seah K. B. B."/>
        </authorList>
    </citation>
    <scope>NUCLEOTIDE SEQUENCE</scope>
    <source>
        <strain evidence="1">BECK_S312</strain>
        <strain evidence="2">BECK_S426</strain>
    </source>
</reference>
<organism evidence="1">
    <name type="scientific">Candidatus Kentrum sp. LPFa</name>
    <dbReference type="NCBI Taxonomy" id="2126335"/>
    <lineage>
        <taxon>Bacteria</taxon>
        <taxon>Pseudomonadati</taxon>
        <taxon>Pseudomonadota</taxon>
        <taxon>Gammaproteobacteria</taxon>
        <taxon>Candidatus Kentrum</taxon>
    </lineage>
</organism>
<gene>
    <name evidence="1" type="ORF">BECKLPF1236A_GA0070988_104392</name>
    <name evidence="2" type="ORF">BECKLPF1236C_GA0070990_104472</name>
</gene>
<sequence>MYCIGIDREWMCGSCPHLFFIQNGIRYERELLAHCENTIGEDHFIVPKGVNSVIIAEIEDETTEIESIKIDGRLYLNNLILRKSEYIEIPVSDSSEITLIGRYVPNAAVDRNHPKGIKRNEIIGQFMFSQSNWPNENTHGTPALTRLHS</sequence>
<protein>
    <submittedName>
        <fullName evidence="1">Uncharacterized protein</fullName>
    </submittedName>
</protein>
<accession>A0A450X6D3</accession>
<dbReference type="AlphaFoldDB" id="A0A450X6D3"/>
<dbReference type="EMBL" id="CAADFP010000447">
    <property type="protein sequence ID" value="VFK35925.1"/>
    <property type="molecule type" value="Genomic_DNA"/>
</dbReference>
<evidence type="ECO:0000313" key="2">
    <source>
        <dbReference type="EMBL" id="VFK35925.1"/>
    </source>
</evidence>
<evidence type="ECO:0000313" key="1">
    <source>
        <dbReference type="EMBL" id="VFK24836.1"/>
    </source>
</evidence>
<name>A0A450X6D3_9GAMM</name>